<gene>
    <name evidence="1" type="ORF">SAMN04488122_4335</name>
</gene>
<protein>
    <submittedName>
        <fullName evidence="1">Uncharacterized protein</fullName>
    </submittedName>
</protein>
<sequence length="135" mass="15970">MRIKSFQEMLLEYNISELEPDDNTERKEMLSKYDNSVILEGGFMEFENLDKWIRITLGKNNIMYIFYGKTGYDYGFAEYFFDDAREAQEVTRAIPNIYTLYPKSYKPNHICKSDGYDEEVAYDPENKDAIFLGDI</sequence>
<evidence type="ECO:0000313" key="2">
    <source>
        <dbReference type="Proteomes" id="UP000199310"/>
    </source>
</evidence>
<dbReference type="RefSeq" id="WP_089897951.1">
    <property type="nucleotide sequence ID" value="NZ_FOJG01000002.1"/>
</dbReference>
<evidence type="ECO:0000313" key="1">
    <source>
        <dbReference type="EMBL" id="SEW51578.1"/>
    </source>
</evidence>
<keyword evidence="2" id="KW-1185">Reference proteome</keyword>
<dbReference type="AlphaFoldDB" id="A0A1I0S760"/>
<reference evidence="2" key="1">
    <citation type="submission" date="2016-10" db="EMBL/GenBank/DDBJ databases">
        <authorList>
            <person name="Varghese N."/>
            <person name="Submissions S."/>
        </authorList>
    </citation>
    <scope>NUCLEOTIDE SEQUENCE [LARGE SCALE GENOMIC DNA]</scope>
    <source>
        <strain evidence="2">DSM 3695</strain>
    </source>
</reference>
<accession>A0A1I0S760</accession>
<dbReference type="Proteomes" id="UP000199310">
    <property type="component" value="Unassembled WGS sequence"/>
</dbReference>
<dbReference type="OrthoDB" id="680805at2"/>
<name>A0A1I0S760_9BACT</name>
<organism evidence="1 2">
    <name type="scientific">Chitinophaga arvensicola</name>
    <dbReference type="NCBI Taxonomy" id="29529"/>
    <lineage>
        <taxon>Bacteria</taxon>
        <taxon>Pseudomonadati</taxon>
        <taxon>Bacteroidota</taxon>
        <taxon>Chitinophagia</taxon>
        <taxon>Chitinophagales</taxon>
        <taxon>Chitinophagaceae</taxon>
        <taxon>Chitinophaga</taxon>
    </lineage>
</organism>
<dbReference type="EMBL" id="FOJG01000002">
    <property type="protein sequence ID" value="SEW51578.1"/>
    <property type="molecule type" value="Genomic_DNA"/>
</dbReference>
<proteinExistence type="predicted"/>